<dbReference type="Gene3D" id="1.20.1270.180">
    <property type="match status" value="1"/>
</dbReference>
<evidence type="ECO:0000259" key="2">
    <source>
        <dbReference type="Pfam" id="PF07007"/>
    </source>
</evidence>
<dbReference type="Proteomes" id="UP000572540">
    <property type="component" value="Unassembled WGS sequence"/>
</dbReference>
<evidence type="ECO:0000256" key="1">
    <source>
        <dbReference type="SAM" id="SignalP"/>
    </source>
</evidence>
<keyword evidence="1" id="KW-0732">Signal</keyword>
<organism evidence="4 5">
    <name type="scientific">Paraburkholderia bryophila</name>
    <dbReference type="NCBI Taxonomy" id="420952"/>
    <lineage>
        <taxon>Bacteria</taxon>
        <taxon>Pseudomonadati</taxon>
        <taxon>Pseudomonadota</taxon>
        <taxon>Betaproteobacteria</taxon>
        <taxon>Burkholderiales</taxon>
        <taxon>Burkholderiaceae</taxon>
        <taxon>Paraburkholderia</taxon>
    </lineage>
</organism>
<dbReference type="AlphaFoldDB" id="A0A7Y9WRC9"/>
<dbReference type="EMBL" id="JACCAS010000002">
    <property type="protein sequence ID" value="NYH24975.1"/>
    <property type="molecule type" value="Genomic_DNA"/>
</dbReference>
<evidence type="ECO:0000313" key="3">
    <source>
        <dbReference type="EMBL" id="NYH16594.1"/>
    </source>
</evidence>
<name>A0A7Y9WRC9_9BURK</name>
<feature type="domain" description="Lysozyme inhibitor LprI-like N-terminal" evidence="2">
    <location>
        <begin position="45"/>
        <end position="127"/>
    </location>
</feature>
<sequence length="181" mass="19584">MKRASVLLAVVCSSAFATAPDPADVISKQSGLPASEVQGMLANCDANQTSLNFCAWRDQVVAEQKLQDALDEKPATCKTGLEKKITAWKKRRDAKCKKSVEEENGGGSIVPMRIATCEADETDRMTKVIRAKNAMPIDVTMSVADLDKKAHDKGGLQCNQFILPVTSSGYRKETTQAHVLA</sequence>
<dbReference type="Pfam" id="PF07007">
    <property type="entry name" value="LprI"/>
    <property type="match status" value="1"/>
</dbReference>
<evidence type="ECO:0000313" key="5">
    <source>
        <dbReference type="Proteomes" id="UP000540929"/>
    </source>
</evidence>
<keyword evidence="5" id="KW-1185">Reference proteome</keyword>
<feature type="signal peptide" evidence="1">
    <location>
        <begin position="1"/>
        <end position="19"/>
    </location>
</feature>
<gene>
    <name evidence="4" type="ORF">GGD40_004546</name>
    <name evidence="3" type="ORF">GGD41_003822</name>
</gene>
<comment type="caution">
    <text evidence="4">The sequence shown here is derived from an EMBL/GenBank/DDBJ whole genome shotgun (WGS) entry which is preliminary data.</text>
</comment>
<evidence type="ECO:0000313" key="6">
    <source>
        <dbReference type="Proteomes" id="UP000572540"/>
    </source>
</evidence>
<dbReference type="Proteomes" id="UP000540929">
    <property type="component" value="Unassembled WGS sequence"/>
</dbReference>
<proteinExistence type="predicted"/>
<feature type="chain" id="PRO_5044662530" evidence="1">
    <location>
        <begin position="20"/>
        <end position="181"/>
    </location>
</feature>
<protein>
    <submittedName>
        <fullName evidence="4">Uncharacterized protein YecT (DUF1311 family)</fullName>
    </submittedName>
</protein>
<reference evidence="5 6" key="1">
    <citation type="submission" date="2020-07" db="EMBL/GenBank/DDBJ databases">
        <title>Exploring microbial biodiversity for novel pathways involved in the catabolism of aromatic compounds derived from lignin.</title>
        <authorList>
            <person name="Elkins J."/>
        </authorList>
    </citation>
    <scope>NUCLEOTIDE SEQUENCE [LARGE SCALE GENOMIC DNA]</scope>
    <source>
        <strain evidence="3 6">H2C3B</strain>
        <strain evidence="4 5">H2C3C</strain>
    </source>
</reference>
<dbReference type="InterPro" id="IPR009739">
    <property type="entry name" value="LprI-like_N"/>
</dbReference>
<accession>A0A7Y9WRC9</accession>
<dbReference type="EMBL" id="JACCAU010000001">
    <property type="protein sequence ID" value="NYH16594.1"/>
    <property type="molecule type" value="Genomic_DNA"/>
</dbReference>
<evidence type="ECO:0000313" key="4">
    <source>
        <dbReference type="EMBL" id="NYH24975.1"/>
    </source>
</evidence>
<dbReference type="RefSeq" id="WP_179712940.1">
    <property type="nucleotide sequence ID" value="NZ_JACCAS010000002.1"/>
</dbReference>